<evidence type="ECO:0000256" key="2">
    <source>
        <dbReference type="ARBA" id="ARBA00022670"/>
    </source>
</evidence>
<dbReference type="SUPFAM" id="SSF54001">
    <property type="entry name" value="Cysteine proteinases"/>
    <property type="match status" value="1"/>
</dbReference>
<dbReference type="OrthoDB" id="1930729at2759"/>
<dbReference type="PANTHER" id="PTHR31470:SF46">
    <property type="entry name" value="ULP1 PROTEASE FAMILY, C-TERMINAL CATALYTIC DOMAIN CONTAINING PROTEIN"/>
    <property type="match status" value="1"/>
</dbReference>
<organism evidence="6 7">
    <name type="scientific">Capsicum baccatum</name>
    <name type="common">Peruvian pepper</name>
    <dbReference type="NCBI Taxonomy" id="33114"/>
    <lineage>
        <taxon>Eukaryota</taxon>
        <taxon>Viridiplantae</taxon>
        <taxon>Streptophyta</taxon>
        <taxon>Embryophyta</taxon>
        <taxon>Tracheophyta</taxon>
        <taxon>Spermatophyta</taxon>
        <taxon>Magnoliopsida</taxon>
        <taxon>eudicotyledons</taxon>
        <taxon>Gunneridae</taxon>
        <taxon>Pentapetalae</taxon>
        <taxon>asterids</taxon>
        <taxon>lamiids</taxon>
        <taxon>Solanales</taxon>
        <taxon>Solanaceae</taxon>
        <taxon>Solanoideae</taxon>
        <taxon>Capsiceae</taxon>
        <taxon>Capsicum</taxon>
    </lineage>
</organism>
<keyword evidence="2" id="KW-0645">Protease</keyword>
<evidence type="ECO:0000259" key="5">
    <source>
        <dbReference type="PROSITE" id="PS50600"/>
    </source>
</evidence>
<name>A0A2G2V2A2_CAPBA</name>
<dbReference type="Gene3D" id="3.40.395.10">
    <property type="entry name" value="Adenoviral Proteinase, Chain A"/>
    <property type="match status" value="1"/>
</dbReference>
<reference evidence="6 7" key="1">
    <citation type="journal article" date="2017" name="Genome Biol.">
        <title>New reference genome sequences of hot pepper reveal the massive evolution of plant disease-resistance genes by retroduplication.</title>
        <authorList>
            <person name="Kim S."/>
            <person name="Park J."/>
            <person name="Yeom S.I."/>
            <person name="Kim Y.M."/>
            <person name="Seo E."/>
            <person name="Kim K.T."/>
            <person name="Kim M.S."/>
            <person name="Lee J.M."/>
            <person name="Cheong K."/>
            <person name="Shin H.S."/>
            <person name="Kim S.B."/>
            <person name="Han K."/>
            <person name="Lee J."/>
            <person name="Park M."/>
            <person name="Lee H.A."/>
            <person name="Lee H.Y."/>
            <person name="Lee Y."/>
            <person name="Oh S."/>
            <person name="Lee J.H."/>
            <person name="Choi E."/>
            <person name="Choi E."/>
            <person name="Lee S.E."/>
            <person name="Jeon J."/>
            <person name="Kim H."/>
            <person name="Choi G."/>
            <person name="Song H."/>
            <person name="Lee J."/>
            <person name="Lee S.C."/>
            <person name="Kwon J.K."/>
            <person name="Lee H.Y."/>
            <person name="Koo N."/>
            <person name="Hong Y."/>
            <person name="Kim R.W."/>
            <person name="Kang W.H."/>
            <person name="Huh J.H."/>
            <person name="Kang B.C."/>
            <person name="Yang T.J."/>
            <person name="Lee Y.H."/>
            <person name="Bennetzen J.L."/>
            <person name="Choi D."/>
        </authorList>
    </citation>
    <scope>NUCLEOTIDE SEQUENCE [LARGE SCALE GENOMIC DNA]</scope>
    <source>
        <strain evidence="7">cv. PBC81</strain>
    </source>
</reference>
<accession>A0A2G2V2A2</accession>
<keyword evidence="3" id="KW-0378">Hydrolase</keyword>
<dbReference type="EMBL" id="MLFT02000537">
    <property type="protein sequence ID" value="PHT27112.1"/>
    <property type="molecule type" value="Genomic_DNA"/>
</dbReference>
<sequence>MKGVMRFGKRGKLSPHYVGPYQILKKIGTLAYELELPASLGSIHPVFHISMLKKCIGDHSMVFPVEGIKVIDSLSDEKEPIEILDRQVRKLRSKEIVLVKVLWRNQKVEEATWESEDDMRIRYPNLFALMEEETEDNMAPQRKEIELSPSKGSSVAAQLHPPLYELALQELSQSGAEDNEHGKEESFKRDDPHTNSPSTEELVKTFSIDRYPMKMESFFGQYLDLPEDNNARFQMKMAYDLLQRRFMYENKDKMDEVWLNYCGMPIVHSWLVPTNRELNMPFFLTSRSVQTLSDPKVVDGIKMELFGSKTITRKIILKGGANDAPLTVFETVSHYDYDHNGCTIVSTDFAASSECSSCKCQHCKVKHDGVINAINSLTTSIKEITSKSGVIPYPPDAPLEIKVAKRRRKDTSKASSIIKKNTSYVATDWSSIRNYCTVIYLYLALTILDFQVDVTATAEEHNMTVDNPSTATKDEVKVEPVSLGERKNYPFEVFNILDVAPKKTNTVDQRLFRIDCRWAVKVSCRQQPEVFRNEECLINIIKGFSISAGLPCHLVDEVYMPINFGDEFHWVLVVFVVIEWRIRVYDSMSRRRRSRPSSEIQKLAKILPIYLDMSGFSDPKVRTDWSTIEVYQDKIANPFDVQYIDRISQQAIGSLDCGPFIVAYAKYLSDGLQVPKDELDVRLLRKRYAALLWKYGEAKAHKPKYSSEVKPWHPISKRKNKLPIDEKITERTLVGEAKKGTLVKQNLSTSPGSVLGGKKNVTGIEEKSSTGSFHDFCKYGRKHSSEAKPWHPLSKRKNKLPADEQSPERTLVEEAKKGTLVRQKLSTLPESVLGEKKKVTGVEQKPSTSPGSMLGEAKKRTVVMQKTSTSLGSNQSDAKKGILDKQKLSTPPVNMLEEGKKVNEVYQKPSEPQESVLKDEKEVTMVEKKPSSPPGCMEGGIDEVTVLEQKSSASLLSMLGEGENVTVVEQKLSTPPGSMLVEGKKRSIKSHLLLQGVF</sequence>
<evidence type="ECO:0000256" key="3">
    <source>
        <dbReference type="ARBA" id="ARBA00022801"/>
    </source>
</evidence>
<feature type="domain" description="Ubiquitin-like protease family profile" evidence="5">
    <location>
        <begin position="401"/>
        <end position="668"/>
    </location>
</feature>
<keyword evidence="7" id="KW-1185">Reference proteome</keyword>
<evidence type="ECO:0000256" key="4">
    <source>
        <dbReference type="SAM" id="MobiDB-lite"/>
    </source>
</evidence>
<dbReference type="AlphaFoldDB" id="A0A2G2V2A2"/>
<comment type="caution">
    <text evidence="6">The sequence shown here is derived from an EMBL/GenBank/DDBJ whole genome shotgun (WGS) entry which is preliminary data.</text>
</comment>
<comment type="similarity">
    <text evidence="1">Belongs to the peptidase C48 family.</text>
</comment>
<reference evidence="7" key="2">
    <citation type="journal article" date="2017" name="J. Anim. Genet.">
        <title>Multiple reference genome sequences of hot pepper reveal the massive evolution of plant disease resistance genes by retroduplication.</title>
        <authorList>
            <person name="Kim S."/>
            <person name="Park J."/>
            <person name="Yeom S.-I."/>
            <person name="Kim Y.-M."/>
            <person name="Seo E."/>
            <person name="Kim K.-T."/>
            <person name="Kim M.-S."/>
            <person name="Lee J.M."/>
            <person name="Cheong K."/>
            <person name="Shin H.-S."/>
            <person name="Kim S.-B."/>
            <person name="Han K."/>
            <person name="Lee J."/>
            <person name="Park M."/>
            <person name="Lee H.-A."/>
            <person name="Lee H.-Y."/>
            <person name="Lee Y."/>
            <person name="Oh S."/>
            <person name="Lee J.H."/>
            <person name="Choi E."/>
            <person name="Choi E."/>
            <person name="Lee S.E."/>
            <person name="Jeon J."/>
            <person name="Kim H."/>
            <person name="Choi G."/>
            <person name="Song H."/>
            <person name="Lee J."/>
            <person name="Lee S.-C."/>
            <person name="Kwon J.-K."/>
            <person name="Lee H.-Y."/>
            <person name="Koo N."/>
            <person name="Hong Y."/>
            <person name="Kim R.W."/>
            <person name="Kang W.-H."/>
            <person name="Huh J.H."/>
            <person name="Kang B.-C."/>
            <person name="Yang T.-J."/>
            <person name="Lee Y.-H."/>
            <person name="Bennetzen J.L."/>
            <person name="Choi D."/>
        </authorList>
    </citation>
    <scope>NUCLEOTIDE SEQUENCE [LARGE SCALE GENOMIC DNA]</scope>
    <source>
        <strain evidence="7">cv. PBC81</strain>
    </source>
</reference>
<gene>
    <name evidence="6" type="ORF">CQW23_33287</name>
</gene>
<feature type="compositionally biased region" description="Basic and acidic residues" evidence="4">
    <location>
        <begin position="178"/>
        <end position="193"/>
    </location>
</feature>
<dbReference type="PANTHER" id="PTHR31470">
    <property type="entry name" value="CYSTEINE PROTEINASES SUPERFAMILY PROTEIN-RELATED-RELATED"/>
    <property type="match status" value="1"/>
</dbReference>
<dbReference type="InterPro" id="IPR016197">
    <property type="entry name" value="Chromo-like_dom_sf"/>
</dbReference>
<dbReference type="InterPro" id="IPR003653">
    <property type="entry name" value="Peptidase_C48_C"/>
</dbReference>
<protein>
    <recommendedName>
        <fullName evidence="5">Ubiquitin-like protease family profile domain-containing protein</fullName>
    </recommendedName>
</protein>
<dbReference type="Pfam" id="PF24626">
    <property type="entry name" value="SH3_Tf2-1"/>
    <property type="match status" value="1"/>
</dbReference>
<dbReference type="InterPro" id="IPR056924">
    <property type="entry name" value="SH3_Tf2-1"/>
</dbReference>
<dbReference type="SUPFAM" id="SSF54160">
    <property type="entry name" value="Chromo domain-like"/>
    <property type="match status" value="1"/>
</dbReference>
<feature type="region of interest" description="Disordered" evidence="4">
    <location>
        <begin position="784"/>
        <end position="810"/>
    </location>
</feature>
<evidence type="ECO:0000313" key="7">
    <source>
        <dbReference type="Proteomes" id="UP000224567"/>
    </source>
</evidence>
<dbReference type="GO" id="GO:0006508">
    <property type="term" value="P:proteolysis"/>
    <property type="evidence" value="ECO:0007669"/>
    <property type="project" value="UniProtKB-KW"/>
</dbReference>
<dbReference type="GO" id="GO:0008234">
    <property type="term" value="F:cysteine-type peptidase activity"/>
    <property type="evidence" value="ECO:0007669"/>
    <property type="project" value="InterPro"/>
</dbReference>
<dbReference type="Proteomes" id="UP000224567">
    <property type="component" value="Unassembled WGS sequence"/>
</dbReference>
<evidence type="ECO:0000313" key="6">
    <source>
        <dbReference type="EMBL" id="PHT27112.1"/>
    </source>
</evidence>
<evidence type="ECO:0000256" key="1">
    <source>
        <dbReference type="ARBA" id="ARBA00005234"/>
    </source>
</evidence>
<feature type="region of interest" description="Disordered" evidence="4">
    <location>
        <begin position="173"/>
        <end position="200"/>
    </location>
</feature>
<dbReference type="PROSITE" id="PS50600">
    <property type="entry name" value="ULP_PROTEASE"/>
    <property type="match status" value="1"/>
</dbReference>
<feature type="compositionally biased region" description="Basic and acidic residues" evidence="4">
    <location>
        <begin position="800"/>
        <end position="810"/>
    </location>
</feature>
<proteinExistence type="inferred from homology"/>
<dbReference type="Pfam" id="PF02902">
    <property type="entry name" value="Peptidase_C48"/>
    <property type="match status" value="1"/>
</dbReference>
<dbReference type="InterPro" id="IPR038765">
    <property type="entry name" value="Papain-like_cys_pep_sf"/>
</dbReference>